<name>A0A9N9QUB4_9NEOP</name>
<protein>
    <recommendedName>
        <fullName evidence="8">Apoptosis inhibitor 5</fullName>
    </recommendedName>
</protein>
<dbReference type="OrthoDB" id="19224at2759"/>
<dbReference type="EMBL" id="OU893342">
    <property type="protein sequence ID" value="CAG9783477.1"/>
    <property type="molecule type" value="Genomic_DNA"/>
</dbReference>
<evidence type="ECO:0000313" key="5">
    <source>
        <dbReference type="EMBL" id="CAG9783477.1"/>
    </source>
</evidence>
<dbReference type="SUPFAM" id="SSF48371">
    <property type="entry name" value="ARM repeat"/>
    <property type="match status" value="1"/>
</dbReference>
<evidence type="ECO:0000313" key="7">
    <source>
        <dbReference type="Proteomes" id="UP001153714"/>
    </source>
</evidence>
<dbReference type="PANTHER" id="PTHR12758">
    <property type="entry name" value="APOPTOSIS INHIBITOR 5-RELATED"/>
    <property type="match status" value="1"/>
</dbReference>
<keyword evidence="7" id="KW-1185">Reference proteome</keyword>
<dbReference type="Proteomes" id="UP001153714">
    <property type="component" value="Chromosome 11"/>
</dbReference>
<feature type="region of interest" description="Disordered" evidence="3">
    <location>
        <begin position="403"/>
        <end position="449"/>
    </location>
</feature>
<keyword evidence="2" id="KW-0053">Apoptosis</keyword>
<evidence type="ECO:0008006" key="8">
    <source>
        <dbReference type="Google" id="ProtNLM"/>
    </source>
</evidence>
<dbReference type="GO" id="GO:0006915">
    <property type="term" value="P:apoptotic process"/>
    <property type="evidence" value="ECO:0007669"/>
    <property type="project" value="UniProtKB-KW"/>
</dbReference>
<proteinExistence type="inferred from homology"/>
<feature type="compositionally biased region" description="Basic and acidic residues" evidence="3">
    <location>
        <begin position="407"/>
        <end position="422"/>
    </location>
</feature>
<dbReference type="PANTHER" id="PTHR12758:SF19">
    <property type="entry name" value="APOPTOSIS INHIBITOR 5"/>
    <property type="match status" value="1"/>
</dbReference>
<sequence length="493" mass="56461">MSPNNILKLYNNYEIFADAKDTTISKIRKQVIKDLPKLCKGRKEHTQRIADILSRLLQSDDTTEINVVTNSLRSVLKSDPKGALTGIFGQIHRTTNGEVANEILRARCIKFLATQVKQLGREIINKEAEELIIYECKKILKNVVAEEFEHIMELLTWSRLGKTPAGKRELVQLVASLAFSQEDWHPEDPKYVDRLIECSRHALPLFSSQVDSSQFVKFFCDHVLTRWDDITTTGGHADSKLELLKILAEITEFCRDVEKLQEKIIAVYDILLKYLPEFPVATKENGADRINQGTETKPEECSATPSLQFSHMECVLFALHSLCRISPETLGADTVRLRTLRLRLQYTARLTQGAQGSKGQQDFEENELEIPAPKTISNINILIGDIFRTPLRIKSKVQLSFQSTKQPKKEEKQDNAVNKDKLVSAQKRHRPITFDNDDENFASEKRARTSDNIYKPSFRKYSSRKGLSFSLRGFKGREWYGRRVLHDNDATDY</sequence>
<gene>
    <name evidence="4" type="ORF">DIATSA_LOCUS1642</name>
    <name evidence="5" type="ORF">DIATSA_LOCUS1645</name>
    <name evidence="6" type="ORF">DIATSA_LOCUS1646</name>
</gene>
<dbReference type="InterPro" id="IPR008383">
    <property type="entry name" value="API5"/>
</dbReference>
<dbReference type="AlphaFoldDB" id="A0A9N9QUB4"/>
<dbReference type="GO" id="GO:0005634">
    <property type="term" value="C:nucleus"/>
    <property type="evidence" value="ECO:0007669"/>
    <property type="project" value="TreeGrafter"/>
</dbReference>
<dbReference type="EMBL" id="OU893342">
    <property type="protein sequence ID" value="CAG9783474.1"/>
    <property type="molecule type" value="Genomic_DNA"/>
</dbReference>
<evidence type="ECO:0000256" key="3">
    <source>
        <dbReference type="SAM" id="MobiDB-lite"/>
    </source>
</evidence>
<dbReference type="InterPro" id="IPR016024">
    <property type="entry name" value="ARM-type_fold"/>
</dbReference>
<reference evidence="4" key="1">
    <citation type="submission" date="2021-12" db="EMBL/GenBank/DDBJ databases">
        <authorList>
            <person name="King R."/>
        </authorList>
    </citation>
    <scope>NUCLEOTIDE SEQUENCE</scope>
</reference>
<reference evidence="4" key="2">
    <citation type="submission" date="2022-10" db="EMBL/GenBank/DDBJ databases">
        <authorList>
            <consortium name="ENA_rothamsted_submissions"/>
            <consortium name="culmorum"/>
            <person name="King R."/>
        </authorList>
    </citation>
    <scope>NUCLEOTIDE SEQUENCE</scope>
</reference>
<evidence type="ECO:0000313" key="6">
    <source>
        <dbReference type="EMBL" id="CAG9783478.1"/>
    </source>
</evidence>
<evidence type="ECO:0000256" key="1">
    <source>
        <dbReference type="ARBA" id="ARBA00009515"/>
    </source>
</evidence>
<organism evidence="4 7">
    <name type="scientific">Diatraea saccharalis</name>
    <name type="common">sugarcane borer</name>
    <dbReference type="NCBI Taxonomy" id="40085"/>
    <lineage>
        <taxon>Eukaryota</taxon>
        <taxon>Metazoa</taxon>
        <taxon>Ecdysozoa</taxon>
        <taxon>Arthropoda</taxon>
        <taxon>Hexapoda</taxon>
        <taxon>Insecta</taxon>
        <taxon>Pterygota</taxon>
        <taxon>Neoptera</taxon>
        <taxon>Endopterygota</taxon>
        <taxon>Lepidoptera</taxon>
        <taxon>Glossata</taxon>
        <taxon>Ditrysia</taxon>
        <taxon>Pyraloidea</taxon>
        <taxon>Crambidae</taxon>
        <taxon>Crambinae</taxon>
        <taxon>Diatraea</taxon>
    </lineage>
</organism>
<evidence type="ECO:0000313" key="4">
    <source>
        <dbReference type="EMBL" id="CAG9783474.1"/>
    </source>
</evidence>
<dbReference type="Pfam" id="PF05918">
    <property type="entry name" value="API5"/>
    <property type="match status" value="1"/>
</dbReference>
<dbReference type="EMBL" id="OU893342">
    <property type="protein sequence ID" value="CAG9783478.1"/>
    <property type="molecule type" value="Genomic_DNA"/>
</dbReference>
<comment type="similarity">
    <text evidence="1">Belongs to the API5 family.</text>
</comment>
<evidence type="ECO:0000256" key="2">
    <source>
        <dbReference type="ARBA" id="ARBA00022703"/>
    </source>
</evidence>
<dbReference type="GO" id="GO:0003723">
    <property type="term" value="F:RNA binding"/>
    <property type="evidence" value="ECO:0007669"/>
    <property type="project" value="TreeGrafter"/>
</dbReference>
<accession>A0A9N9QUB4</accession>
<dbReference type="GO" id="GO:0043066">
    <property type="term" value="P:negative regulation of apoptotic process"/>
    <property type="evidence" value="ECO:0007669"/>
    <property type="project" value="TreeGrafter"/>
</dbReference>